<dbReference type="InterPro" id="IPR011021">
    <property type="entry name" value="Arrestin-like_N"/>
</dbReference>
<organism evidence="5 6">
    <name type="scientific">Bombus vosnesenskii</name>
    <dbReference type="NCBI Taxonomy" id="207650"/>
    <lineage>
        <taxon>Eukaryota</taxon>
        <taxon>Metazoa</taxon>
        <taxon>Ecdysozoa</taxon>
        <taxon>Arthropoda</taxon>
        <taxon>Hexapoda</taxon>
        <taxon>Insecta</taxon>
        <taxon>Pterygota</taxon>
        <taxon>Neoptera</taxon>
        <taxon>Endopterygota</taxon>
        <taxon>Hymenoptera</taxon>
        <taxon>Apocrita</taxon>
        <taxon>Aculeata</taxon>
        <taxon>Apoidea</taxon>
        <taxon>Anthophila</taxon>
        <taxon>Apidae</taxon>
        <taxon>Bombus</taxon>
        <taxon>Pyrobombus</taxon>
    </lineage>
</organism>
<dbReference type="Gene3D" id="2.60.40.640">
    <property type="match status" value="2"/>
</dbReference>
<evidence type="ECO:0000256" key="3">
    <source>
        <dbReference type="SAM" id="MobiDB-lite"/>
    </source>
</evidence>
<evidence type="ECO:0000259" key="4">
    <source>
        <dbReference type="SMART" id="SM01017"/>
    </source>
</evidence>
<evidence type="ECO:0000256" key="1">
    <source>
        <dbReference type="ARBA" id="ARBA00005298"/>
    </source>
</evidence>
<dbReference type="SMART" id="SM01017">
    <property type="entry name" value="Arrestin_C"/>
    <property type="match status" value="1"/>
</dbReference>
<dbReference type="GO" id="GO:0015031">
    <property type="term" value="P:protein transport"/>
    <property type="evidence" value="ECO:0007669"/>
    <property type="project" value="TreeGrafter"/>
</dbReference>
<dbReference type="InterPro" id="IPR014756">
    <property type="entry name" value="Ig_E-set"/>
</dbReference>
<reference evidence="6" key="1">
    <citation type="submission" date="2025-08" db="UniProtKB">
        <authorList>
            <consortium name="RefSeq"/>
        </authorList>
    </citation>
    <scope>IDENTIFICATION</scope>
    <source>
        <tissue evidence="6">Muscle</tissue>
    </source>
</reference>
<dbReference type="InterPro" id="IPR050357">
    <property type="entry name" value="Arrestin_domain-protein"/>
</dbReference>
<dbReference type="AlphaFoldDB" id="A0A6J3K9Y3"/>
<dbReference type="InterPro" id="IPR014752">
    <property type="entry name" value="Arrestin-like_C"/>
</dbReference>
<comment type="similarity">
    <text evidence="1">Belongs to the arrestin family.</text>
</comment>
<feature type="region of interest" description="Disordered" evidence="3">
    <location>
        <begin position="305"/>
        <end position="360"/>
    </location>
</feature>
<evidence type="ECO:0000313" key="5">
    <source>
        <dbReference type="Proteomes" id="UP000504631"/>
    </source>
</evidence>
<dbReference type="GeneID" id="117233586"/>
<keyword evidence="5" id="KW-1185">Reference proteome</keyword>
<name>A0A6J3K9Y3_9HYME</name>
<keyword evidence="2" id="KW-0716">Sensory transduction</keyword>
<dbReference type="Pfam" id="PF00339">
    <property type="entry name" value="Arrestin_N"/>
    <property type="match status" value="1"/>
</dbReference>
<dbReference type="SUPFAM" id="SSF81296">
    <property type="entry name" value="E set domains"/>
    <property type="match status" value="2"/>
</dbReference>
<dbReference type="Proteomes" id="UP000504631">
    <property type="component" value="Unplaced"/>
</dbReference>
<evidence type="ECO:0000256" key="2">
    <source>
        <dbReference type="ARBA" id="ARBA00022606"/>
    </source>
</evidence>
<gene>
    <name evidence="6" type="primary">LOC117233586</name>
</gene>
<dbReference type="PANTHER" id="PTHR11188">
    <property type="entry name" value="ARRESTIN DOMAIN CONTAINING PROTEIN"/>
    <property type="match status" value="1"/>
</dbReference>
<proteinExistence type="inferred from homology"/>
<dbReference type="GO" id="GO:0005737">
    <property type="term" value="C:cytoplasm"/>
    <property type="evidence" value="ECO:0007669"/>
    <property type="project" value="TreeGrafter"/>
</dbReference>
<evidence type="ECO:0000313" key="6">
    <source>
        <dbReference type="RefSeq" id="XP_033349923.1"/>
    </source>
</evidence>
<feature type="domain" description="Arrestin C-terminal-like" evidence="4">
    <location>
        <begin position="183"/>
        <end position="259"/>
    </location>
</feature>
<protein>
    <submittedName>
        <fullName evidence="6">Arrestin domain-containing protein 17-like isoform X2</fullName>
    </submittedName>
</protein>
<dbReference type="RefSeq" id="XP_033349923.1">
    <property type="nucleotide sequence ID" value="XM_033494032.1"/>
</dbReference>
<accession>A0A6J3K9Y3</accession>
<sequence>MDEIEAETDRSIAATLSKSIGFQRIEVILDHPQKVCYSGNQISGNVRLDLDEPTSALGIRLKCKGEAQVYFTDRSAGIRRKFSAFENYLHVETYLAGDGKEKTMITGGVYPFSLTLPENLPCSFEGRYGRVRYSIRALLDVTTIYRFSTNIIPFTVAPILDLNRDPLAPLPISIKQSKMYIGQTEPISMSMTVPVRGYVPGQTIPIEIVVTNPTTVVVTKIRVVFKKVEACVDVSEWYYRMFQKNLKLRTNIVVGTVPLQNYEIPQKTADVTEAFSFHPPCAMATEEYANDTPSLKNIEREETAKPSLSLPLYEKSQIYRSSKPDRDDPTGDDGDSDGEVKPYSPMYRVYTFESSQKKDR</sequence>
<dbReference type="InterPro" id="IPR011022">
    <property type="entry name" value="Arrestin_C-like"/>
</dbReference>
<dbReference type="PANTHER" id="PTHR11188:SF176">
    <property type="entry name" value="ARRESTIN DOMAIN-CONTAINING PROTEIN 1"/>
    <property type="match status" value="1"/>
</dbReference>
<dbReference type="Pfam" id="PF02752">
    <property type="entry name" value="Arrestin_C"/>
    <property type="match status" value="1"/>
</dbReference>